<dbReference type="GO" id="GO:0003700">
    <property type="term" value="F:DNA-binding transcription factor activity"/>
    <property type="evidence" value="ECO:0007669"/>
    <property type="project" value="InterPro"/>
</dbReference>
<gene>
    <name evidence="5" type="ORF">ABT57_06760</name>
</gene>
<dbReference type="SUPFAM" id="SSF46785">
    <property type="entry name" value="Winged helix' DNA-binding domain"/>
    <property type="match status" value="1"/>
</dbReference>
<name>A0A0J1HF88_9GAMM</name>
<dbReference type="PRINTS" id="PR00598">
    <property type="entry name" value="HTHMARR"/>
</dbReference>
<evidence type="ECO:0000313" key="5">
    <source>
        <dbReference type="EMBL" id="KLV10264.1"/>
    </source>
</evidence>
<dbReference type="GO" id="GO:0006950">
    <property type="term" value="P:response to stress"/>
    <property type="evidence" value="ECO:0007669"/>
    <property type="project" value="TreeGrafter"/>
</dbReference>
<evidence type="ECO:0000256" key="2">
    <source>
        <dbReference type="ARBA" id="ARBA00023125"/>
    </source>
</evidence>
<dbReference type="Proteomes" id="UP000035909">
    <property type="component" value="Unassembled WGS sequence"/>
</dbReference>
<evidence type="ECO:0000256" key="1">
    <source>
        <dbReference type="ARBA" id="ARBA00023015"/>
    </source>
</evidence>
<dbReference type="SMART" id="SM00347">
    <property type="entry name" value="HTH_MARR"/>
    <property type="match status" value="1"/>
</dbReference>
<dbReference type="STRING" id="320778.ABT57_06760"/>
<dbReference type="PROSITE" id="PS50995">
    <property type="entry name" value="HTH_MARR_2"/>
    <property type="match status" value="1"/>
</dbReference>
<dbReference type="InterPro" id="IPR023187">
    <property type="entry name" value="Tscrpt_reg_MarR-type_CS"/>
</dbReference>
<dbReference type="InterPro" id="IPR036388">
    <property type="entry name" value="WH-like_DNA-bd_sf"/>
</dbReference>
<dbReference type="PATRIC" id="fig|320778.3.peg.1457"/>
<evidence type="ECO:0000259" key="4">
    <source>
        <dbReference type="PROSITE" id="PS50995"/>
    </source>
</evidence>
<dbReference type="PANTHER" id="PTHR33164:SF64">
    <property type="entry name" value="TRANSCRIPTIONAL REGULATOR SLYA"/>
    <property type="match status" value="1"/>
</dbReference>
<dbReference type="InterPro" id="IPR036390">
    <property type="entry name" value="WH_DNA-bd_sf"/>
</dbReference>
<protein>
    <submittedName>
        <fullName evidence="5">MarR family transcriptional regulator</fullName>
    </submittedName>
</protein>
<keyword evidence="6" id="KW-1185">Reference proteome</keyword>
<evidence type="ECO:0000313" key="6">
    <source>
        <dbReference type="Proteomes" id="UP000035909"/>
    </source>
</evidence>
<keyword evidence="2" id="KW-0238">DNA-binding</keyword>
<dbReference type="NCBIfam" id="NF002926">
    <property type="entry name" value="PRK03573.1"/>
    <property type="match status" value="1"/>
</dbReference>
<dbReference type="Pfam" id="PF01047">
    <property type="entry name" value="MarR"/>
    <property type="match status" value="1"/>
</dbReference>
<keyword evidence="1" id="KW-0805">Transcription regulation</keyword>
<dbReference type="EMBL" id="LDOU01000006">
    <property type="protein sequence ID" value="KLV10264.1"/>
    <property type="molecule type" value="Genomic_DNA"/>
</dbReference>
<dbReference type="PROSITE" id="PS01117">
    <property type="entry name" value="HTH_MARR_1"/>
    <property type="match status" value="1"/>
</dbReference>
<accession>A0A0J1HF88</accession>
<sequence length="165" mass="18920">MVNNLKILQDLSLAEQLARVSRLWRMVADRELAPLGLTHPRWTALWKLQRLGDNISQKTLAEALEIELASLMRTLKQLEEQGLIVRHCCDHDKRARIVSLTEEGRTLIAQMETRILQVRRNLLTDISEQELMRLSEVLETIANNALTTMNEPIPADTLLPPILKQ</sequence>
<proteinExistence type="predicted"/>
<dbReference type="AlphaFoldDB" id="A0A0J1HF88"/>
<reference evidence="5 6" key="1">
    <citation type="submission" date="2015-05" db="EMBL/GenBank/DDBJ databases">
        <title>Photobacterium galathea sp. nov.</title>
        <authorList>
            <person name="Machado H."/>
            <person name="Gram L."/>
        </authorList>
    </citation>
    <scope>NUCLEOTIDE SEQUENCE [LARGE SCALE GENOMIC DNA]</scope>
    <source>
        <strain evidence="5 6">DSM 22954</strain>
    </source>
</reference>
<comment type="caution">
    <text evidence="5">The sequence shown here is derived from an EMBL/GenBank/DDBJ whole genome shotgun (WGS) entry which is preliminary data.</text>
</comment>
<dbReference type="RefSeq" id="WP_047884427.1">
    <property type="nucleotide sequence ID" value="NZ_CP071326.1"/>
</dbReference>
<keyword evidence="3" id="KW-0804">Transcription</keyword>
<feature type="domain" description="HTH marR-type" evidence="4">
    <location>
        <begin position="10"/>
        <end position="143"/>
    </location>
</feature>
<dbReference type="InterPro" id="IPR039422">
    <property type="entry name" value="MarR/SlyA-like"/>
</dbReference>
<dbReference type="InterPro" id="IPR000835">
    <property type="entry name" value="HTH_MarR-typ"/>
</dbReference>
<organism evidence="5 6">
    <name type="scientific">Photobacterium ganghwense</name>
    <dbReference type="NCBI Taxonomy" id="320778"/>
    <lineage>
        <taxon>Bacteria</taxon>
        <taxon>Pseudomonadati</taxon>
        <taxon>Pseudomonadota</taxon>
        <taxon>Gammaproteobacteria</taxon>
        <taxon>Vibrionales</taxon>
        <taxon>Vibrionaceae</taxon>
        <taxon>Photobacterium</taxon>
    </lineage>
</organism>
<evidence type="ECO:0000256" key="3">
    <source>
        <dbReference type="ARBA" id="ARBA00023163"/>
    </source>
</evidence>
<dbReference type="OrthoDB" id="5296557at2"/>
<dbReference type="GO" id="GO:0003677">
    <property type="term" value="F:DNA binding"/>
    <property type="evidence" value="ECO:0007669"/>
    <property type="project" value="UniProtKB-KW"/>
</dbReference>
<dbReference type="PANTHER" id="PTHR33164">
    <property type="entry name" value="TRANSCRIPTIONAL REGULATOR, MARR FAMILY"/>
    <property type="match status" value="1"/>
</dbReference>
<dbReference type="Gene3D" id="1.10.10.10">
    <property type="entry name" value="Winged helix-like DNA-binding domain superfamily/Winged helix DNA-binding domain"/>
    <property type="match status" value="1"/>
</dbReference>